<sequence>MKFLAPWYETKNDALAAELRREVAKGHALHGMPVEALGRRDDKDEVLFAVQDGTGRLVAVHLTFQMETDTSWPRFSMFASEAEWIEKMDADHVEFEAQHAGPCKR</sequence>
<name>A0ABU1WI68_9BURK</name>
<dbReference type="RefSeq" id="WP_310312062.1">
    <property type="nucleotide sequence ID" value="NZ_JAVDWU010000001.1"/>
</dbReference>
<accession>A0ABU1WI68</accession>
<protein>
    <submittedName>
        <fullName evidence="1">Uncharacterized protein</fullName>
    </submittedName>
</protein>
<keyword evidence="2" id="KW-1185">Reference proteome</keyword>
<reference evidence="1 2" key="1">
    <citation type="submission" date="2023-07" db="EMBL/GenBank/DDBJ databases">
        <title>Sorghum-associated microbial communities from plants grown in Nebraska, USA.</title>
        <authorList>
            <person name="Schachtman D."/>
        </authorList>
    </citation>
    <scope>NUCLEOTIDE SEQUENCE [LARGE SCALE GENOMIC DNA]</scope>
    <source>
        <strain evidence="1 2">4249</strain>
    </source>
</reference>
<comment type="caution">
    <text evidence="1">The sequence shown here is derived from an EMBL/GenBank/DDBJ whole genome shotgun (WGS) entry which is preliminary data.</text>
</comment>
<proteinExistence type="predicted"/>
<evidence type="ECO:0000313" key="2">
    <source>
        <dbReference type="Proteomes" id="UP001265700"/>
    </source>
</evidence>
<dbReference type="Proteomes" id="UP001265700">
    <property type="component" value="Unassembled WGS sequence"/>
</dbReference>
<dbReference type="EMBL" id="JAVDWU010000001">
    <property type="protein sequence ID" value="MDR7148975.1"/>
    <property type="molecule type" value="Genomic_DNA"/>
</dbReference>
<evidence type="ECO:0000313" key="1">
    <source>
        <dbReference type="EMBL" id="MDR7148975.1"/>
    </source>
</evidence>
<organism evidence="1 2">
    <name type="scientific">Hydrogenophaga palleronii</name>
    <dbReference type="NCBI Taxonomy" id="65655"/>
    <lineage>
        <taxon>Bacteria</taxon>
        <taxon>Pseudomonadati</taxon>
        <taxon>Pseudomonadota</taxon>
        <taxon>Betaproteobacteria</taxon>
        <taxon>Burkholderiales</taxon>
        <taxon>Comamonadaceae</taxon>
        <taxon>Hydrogenophaga</taxon>
    </lineage>
</organism>
<gene>
    <name evidence="1" type="ORF">J2W49_000903</name>
</gene>